<protein>
    <submittedName>
        <fullName evidence="7">Terpene synthase 9</fullName>
    </submittedName>
</protein>
<dbReference type="GO" id="GO:0010333">
    <property type="term" value="F:terpene synthase activity"/>
    <property type="evidence" value="ECO:0007669"/>
    <property type="project" value="InterPro"/>
</dbReference>
<dbReference type="Proteomes" id="UP000237347">
    <property type="component" value="Unassembled WGS sequence"/>
</dbReference>
<feature type="domain" description="Terpene synthase metal-binding" evidence="6">
    <location>
        <begin position="286"/>
        <end position="355"/>
    </location>
</feature>
<evidence type="ECO:0000256" key="3">
    <source>
        <dbReference type="ARBA" id="ARBA00022842"/>
    </source>
</evidence>
<dbReference type="SUPFAM" id="SSF48576">
    <property type="entry name" value="Terpenoid synthases"/>
    <property type="match status" value="1"/>
</dbReference>
<dbReference type="SUPFAM" id="SSF48239">
    <property type="entry name" value="Terpenoid cyclases/Protein prenyltransferases"/>
    <property type="match status" value="1"/>
</dbReference>
<evidence type="ECO:0000313" key="8">
    <source>
        <dbReference type="Proteomes" id="UP000237347"/>
    </source>
</evidence>
<dbReference type="Gene3D" id="1.10.600.10">
    <property type="entry name" value="Farnesyl Diphosphate Synthase"/>
    <property type="match status" value="1"/>
</dbReference>
<evidence type="ECO:0000256" key="4">
    <source>
        <dbReference type="ARBA" id="ARBA00023239"/>
    </source>
</evidence>
<comment type="caution">
    <text evidence="7">The sequence shown here is derived from an EMBL/GenBank/DDBJ whole genome shotgun (WGS) entry which is preliminary data.</text>
</comment>
<reference evidence="7 8" key="1">
    <citation type="journal article" date="2018" name="Sci. Data">
        <title>The draft genome sequence of cork oak.</title>
        <authorList>
            <person name="Ramos A.M."/>
            <person name="Usie A."/>
            <person name="Barbosa P."/>
            <person name="Barros P.M."/>
            <person name="Capote T."/>
            <person name="Chaves I."/>
            <person name="Simoes F."/>
            <person name="Abreu I."/>
            <person name="Carrasquinho I."/>
            <person name="Faro C."/>
            <person name="Guimaraes J.B."/>
            <person name="Mendonca D."/>
            <person name="Nobrega F."/>
            <person name="Rodrigues L."/>
            <person name="Saibo N.J.M."/>
            <person name="Varela M.C."/>
            <person name="Egas C."/>
            <person name="Matos J."/>
            <person name="Miguel C.M."/>
            <person name="Oliveira M.M."/>
            <person name="Ricardo C.P."/>
            <person name="Goncalves S."/>
        </authorList>
    </citation>
    <scope>NUCLEOTIDE SEQUENCE [LARGE SCALE GENOMIC DNA]</scope>
    <source>
        <strain evidence="8">cv. HL8</strain>
    </source>
</reference>
<feature type="domain" description="Terpene synthase N-terminal" evidence="5">
    <location>
        <begin position="116"/>
        <end position="262"/>
    </location>
</feature>
<proteinExistence type="predicted"/>
<keyword evidence="3" id="KW-0460">Magnesium</keyword>
<dbReference type="PANTHER" id="PTHR31225:SF98">
    <property type="entry name" value="TERPENE SYNTHASE 9-RELATED"/>
    <property type="match status" value="1"/>
</dbReference>
<dbReference type="InterPro" id="IPR036965">
    <property type="entry name" value="Terpene_synth_N_sf"/>
</dbReference>
<organism evidence="7 8">
    <name type="scientific">Quercus suber</name>
    <name type="common">Cork oak</name>
    <dbReference type="NCBI Taxonomy" id="58331"/>
    <lineage>
        <taxon>Eukaryota</taxon>
        <taxon>Viridiplantae</taxon>
        <taxon>Streptophyta</taxon>
        <taxon>Embryophyta</taxon>
        <taxon>Tracheophyta</taxon>
        <taxon>Spermatophyta</taxon>
        <taxon>Magnoliopsida</taxon>
        <taxon>eudicotyledons</taxon>
        <taxon>Gunneridae</taxon>
        <taxon>Pentapetalae</taxon>
        <taxon>rosids</taxon>
        <taxon>fabids</taxon>
        <taxon>Fagales</taxon>
        <taxon>Fagaceae</taxon>
        <taxon>Quercus</taxon>
    </lineage>
</organism>
<evidence type="ECO:0000256" key="2">
    <source>
        <dbReference type="ARBA" id="ARBA00022723"/>
    </source>
</evidence>
<keyword evidence="2" id="KW-0479">Metal-binding</keyword>
<dbReference type="InterPro" id="IPR001906">
    <property type="entry name" value="Terpene_synth_N"/>
</dbReference>
<dbReference type="Pfam" id="PF03936">
    <property type="entry name" value="Terpene_synth_C"/>
    <property type="match status" value="1"/>
</dbReference>
<dbReference type="GO" id="GO:0000287">
    <property type="term" value="F:magnesium ion binding"/>
    <property type="evidence" value="ECO:0007669"/>
    <property type="project" value="InterPro"/>
</dbReference>
<dbReference type="FunFam" id="1.50.10.130:FF:000001">
    <property type="entry name" value="Isoprene synthase, chloroplastic"/>
    <property type="match status" value="1"/>
</dbReference>
<dbReference type="Pfam" id="PF01397">
    <property type="entry name" value="Terpene_synth"/>
    <property type="match status" value="1"/>
</dbReference>
<dbReference type="Gene3D" id="1.50.10.130">
    <property type="entry name" value="Terpene synthase, N-terminal domain"/>
    <property type="match status" value="1"/>
</dbReference>
<evidence type="ECO:0000256" key="1">
    <source>
        <dbReference type="ARBA" id="ARBA00001946"/>
    </source>
</evidence>
<dbReference type="InterPro" id="IPR050148">
    <property type="entry name" value="Terpene_synthase-like"/>
</dbReference>
<dbReference type="AlphaFoldDB" id="A0AAW0L851"/>
<sequence>MELIISYSSPSCLTTSTLYYHRNTLVLARKQCKRCKKGQSVLPSFMIISKFSDKQVIPRRSANYRPSIWDQKLIESLSTPYSVSPVIITLLFPIYYHTLTIRLYCMVVLQYEFHATRLEGLKQDVKNLLTSTKDPSVLMKLIDSMQRLGVDYHFEKEIEEVLGIQHPDVTSDLYTTALHFRILRERGFPISPDVFDKFRSSDGRFMDSLSRDVNGLLSLYEATHLGMHRENILEEARDFSMKNLDSLMKVLDNYSAKKVKQSLEMPLYWRIPRVEALNFIDVYQKDKNLKFSRDRLVENYLWAMGTISEPHLSKCRIGLTKYVCIITAIDDMYDVYGLVDELECFTASVNRYKINMNIKDTIFLLSCPNHLDDKFYSFLSCPFLIF</sequence>
<dbReference type="GO" id="GO:0016114">
    <property type="term" value="P:terpenoid biosynthetic process"/>
    <property type="evidence" value="ECO:0007669"/>
    <property type="project" value="InterPro"/>
</dbReference>
<dbReference type="InterPro" id="IPR005630">
    <property type="entry name" value="Terpene_synthase_metal-bd"/>
</dbReference>
<evidence type="ECO:0000259" key="5">
    <source>
        <dbReference type="Pfam" id="PF01397"/>
    </source>
</evidence>
<keyword evidence="8" id="KW-1185">Reference proteome</keyword>
<comment type="cofactor">
    <cofactor evidence="1">
        <name>Mg(2+)</name>
        <dbReference type="ChEBI" id="CHEBI:18420"/>
    </cofactor>
</comment>
<accession>A0AAW0L851</accession>
<dbReference type="InterPro" id="IPR008949">
    <property type="entry name" value="Isoprenoid_synthase_dom_sf"/>
</dbReference>
<dbReference type="InterPro" id="IPR008930">
    <property type="entry name" value="Terpenoid_cyclase/PrenylTrfase"/>
</dbReference>
<evidence type="ECO:0000259" key="6">
    <source>
        <dbReference type="Pfam" id="PF03936"/>
    </source>
</evidence>
<gene>
    <name evidence="7" type="primary">TPS9_9</name>
    <name evidence="7" type="ORF">CFP56_006964</name>
</gene>
<keyword evidence="4" id="KW-0456">Lyase</keyword>
<name>A0AAW0L851_QUESU</name>
<evidence type="ECO:0000313" key="7">
    <source>
        <dbReference type="EMBL" id="KAK7847257.1"/>
    </source>
</evidence>
<dbReference type="PANTHER" id="PTHR31225">
    <property type="entry name" value="OS04G0344100 PROTEIN-RELATED"/>
    <property type="match status" value="1"/>
</dbReference>
<dbReference type="EMBL" id="PKMF04000144">
    <property type="protein sequence ID" value="KAK7847257.1"/>
    <property type="molecule type" value="Genomic_DNA"/>
</dbReference>